<organism evidence="9 10">
    <name type="scientific">Pedococcus ginsenosidimutans</name>
    <dbReference type="NCBI Taxonomy" id="490570"/>
    <lineage>
        <taxon>Bacteria</taxon>
        <taxon>Bacillati</taxon>
        <taxon>Actinomycetota</taxon>
        <taxon>Actinomycetes</taxon>
        <taxon>Micrococcales</taxon>
        <taxon>Intrasporangiaceae</taxon>
        <taxon>Pedococcus</taxon>
    </lineage>
</organism>
<feature type="domain" description="RNA polymerase sigma-70 region 4" evidence="8">
    <location>
        <begin position="163"/>
        <end position="210"/>
    </location>
</feature>
<keyword evidence="10" id="KW-1185">Reference proteome</keyword>
<accession>A0ABP8XRA9</accession>
<dbReference type="PANTHER" id="PTHR30385">
    <property type="entry name" value="SIGMA FACTOR F FLAGELLAR"/>
    <property type="match status" value="1"/>
</dbReference>
<protein>
    <submittedName>
        <fullName evidence="9">FliA/WhiG family RNA polymerase sigma factor</fullName>
    </submittedName>
</protein>
<dbReference type="PRINTS" id="PR00046">
    <property type="entry name" value="SIGMA70FCT"/>
</dbReference>
<evidence type="ECO:0000256" key="3">
    <source>
        <dbReference type="ARBA" id="ARBA00023125"/>
    </source>
</evidence>
<dbReference type="Gene3D" id="1.10.1740.10">
    <property type="match status" value="1"/>
</dbReference>
<dbReference type="Pfam" id="PF04545">
    <property type="entry name" value="Sigma70_r4"/>
    <property type="match status" value="1"/>
</dbReference>
<feature type="domain" description="RNA polymerase sigma-70 region 3" evidence="6">
    <location>
        <begin position="82"/>
        <end position="147"/>
    </location>
</feature>
<proteinExistence type="predicted"/>
<gene>
    <name evidence="9" type="ORF">GCM10025782_05380</name>
</gene>
<dbReference type="InterPro" id="IPR007627">
    <property type="entry name" value="RNA_pol_sigma70_r2"/>
</dbReference>
<dbReference type="EMBL" id="BAABLO010000001">
    <property type="protein sequence ID" value="GAA4712180.1"/>
    <property type="molecule type" value="Genomic_DNA"/>
</dbReference>
<dbReference type="NCBIfam" id="TIGR02937">
    <property type="entry name" value="sigma70-ECF"/>
    <property type="match status" value="1"/>
</dbReference>
<evidence type="ECO:0000313" key="9">
    <source>
        <dbReference type="EMBL" id="GAA4712180.1"/>
    </source>
</evidence>
<dbReference type="InterPro" id="IPR007630">
    <property type="entry name" value="RNA_pol_sigma70_r4"/>
</dbReference>
<comment type="caution">
    <text evidence="9">The sequence shown here is derived from an EMBL/GenBank/DDBJ whole genome shotgun (WGS) entry which is preliminary data.</text>
</comment>
<dbReference type="SUPFAM" id="SSF88659">
    <property type="entry name" value="Sigma3 and sigma4 domains of RNA polymerase sigma factors"/>
    <property type="match status" value="2"/>
</dbReference>
<name>A0ABP8XRA9_9MICO</name>
<feature type="region of interest" description="Disordered" evidence="5">
    <location>
        <begin position="247"/>
        <end position="273"/>
    </location>
</feature>
<keyword evidence="4" id="KW-0804">Transcription</keyword>
<evidence type="ECO:0000259" key="6">
    <source>
        <dbReference type="Pfam" id="PF04539"/>
    </source>
</evidence>
<keyword evidence="2" id="KW-0731">Sigma factor</keyword>
<dbReference type="InterPro" id="IPR013324">
    <property type="entry name" value="RNA_pol_sigma_r3/r4-like"/>
</dbReference>
<dbReference type="CDD" id="cd06171">
    <property type="entry name" value="Sigma70_r4"/>
    <property type="match status" value="1"/>
</dbReference>
<dbReference type="InterPro" id="IPR000943">
    <property type="entry name" value="RNA_pol_sigma70"/>
</dbReference>
<dbReference type="SUPFAM" id="SSF88946">
    <property type="entry name" value="Sigma2 domain of RNA polymerase sigma factors"/>
    <property type="match status" value="1"/>
</dbReference>
<evidence type="ECO:0000256" key="1">
    <source>
        <dbReference type="ARBA" id="ARBA00023015"/>
    </source>
</evidence>
<dbReference type="Proteomes" id="UP001500556">
    <property type="component" value="Unassembled WGS sequence"/>
</dbReference>
<dbReference type="Gene3D" id="1.20.140.160">
    <property type="match status" value="1"/>
</dbReference>
<keyword evidence="3" id="KW-0238">DNA-binding</keyword>
<evidence type="ECO:0000256" key="5">
    <source>
        <dbReference type="SAM" id="MobiDB-lite"/>
    </source>
</evidence>
<dbReference type="PANTHER" id="PTHR30385:SF7">
    <property type="entry name" value="RNA POLYMERASE SIGMA FACTOR FLIA"/>
    <property type="match status" value="1"/>
</dbReference>
<sequence>MAVVHYEVRSLSTRLPSHVGLDDLTSAGLGALAAAAQSFDPDRGVPFPRYAARRIRGALLDELRSLDWATRSLRVRGREREAAREALAVQLRREPHDHELAEALGVDVEEVRQTERDLHQSVVLRLDAIVEGGVADAMLPRTTETPESLVVQREREAYLAAAVAALPDRLRTVIRATFFEDRPLKEVADDLGVTESRISQIRTEALKMLRDGLNANLDPELLAPVPEGVVARRRAAYYAEIAGRASHRQRQSLGAGPCQEPAGPRPARHAAGQ</sequence>
<dbReference type="InterPro" id="IPR007624">
    <property type="entry name" value="RNA_pol_sigma70_r3"/>
</dbReference>
<reference evidence="10" key="1">
    <citation type="journal article" date="2019" name="Int. J. Syst. Evol. Microbiol.">
        <title>The Global Catalogue of Microorganisms (GCM) 10K type strain sequencing project: providing services to taxonomists for standard genome sequencing and annotation.</title>
        <authorList>
            <consortium name="The Broad Institute Genomics Platform"/>
            <consortium name="The Broad Institute Genome Sequencing Center for Infectious Disease"/>
            <person name="Wu L."/>
            <person name="Ma J."/>
        </authorList>
    </citation>
    <scope>NUCLEOTIDE SEQUENCE [LARGE SCALE GENOMIC DNA]</scope>
    <source>
        <strain evidence="10">JCM 18961</strain>
    </source>
</reference>
<dbReference type="InterPro" id="IPR014284">
    <property type="entry name" value="RNA_pol_sigma-70_dom"/>
</dbReference>
<evidence type="ECO:0000313" key="10">
    <source>
        <dbReference type="Proteomes" id="UP001500556"/>
    </source>
</evidence>
<dbReference type="InterPro" id="IPR013325">
    <property type="entry name" value="RNA_pol_sigma_r2"/>
</dbReference>
<evidence type="ECO:0000256" key="4">
    <source>
        <dbReference type="ARBA" id="ARBA00023163"/>
    </source>
</evidence>
<evidence type="ECO:0000259" key="7">
    <source>
        <dbReference type="Pfam" id="PF04542"/>
    </source>
</evidence>
<dbReference type="Pfam" id="PF04539">
    <property type="entry name" value="Sigma70_r3"/>
    <property type="match status" value="1"/>
</dbReference>
<evidence type="ECO:0000256" key="2">
    <source>
        <dbReference type="ARBA" id="ARBA00023082"/>
    </source>
</evidence>
<dbReference type="Pfam" id="PF04542">
    <property type="entry name" value="Sigma70_r2"/>
    <property type="match status" value="1"/>
</dbReference>
<dbReference type="PIRSF" id="PIRSF000770">
    <property type="entry name" value="RNA_pol_sigma-SigE/K"/>
    <property type="match status" value="1"/>
</dbReference>
<evidence type="ECO:0000259" key="8">
    <source>
        <dbReference type="Pfam" id="PF04545"/>
    </source>
</evidence>
<keyword evidence="1" id="KW-0805">Transcription regulation</keyword>
<feature type="domain" description="RNA polymerase sigma-70 region 2" evidence="7">
    <location>
        <begin position="12"/>
        <end position="68"/>
    </location>
</feature>